<dbReference type="NCBIfam" id="TIGR00933">
    <property type="entry name" value="2a38"/>
    <property type="match status" value="1"/>
</dbReference>
<sequence length="451" mass="49243">MELRQRMTRSLKPAQIMVLSFGGVIIIGALLLMLPISSQSGQITSFINALFTATSAVCVTGLVVVDTGTYWSVFGKTIILIMIQIGGLGFMTMTTSIAIVLGKRIGLRNRMIMQEALNQFSISGIVRLTKYVIMATFSVEIVGALLLSIRFVPLYGFKNGFYYSVFHSISAFCNAGFDIMGNYQSLTPFARDPIVNIVIMALIVLGGIGFAVIADLSTFKSYRKLSLHTKLVLLMTAALLLFGFVFIFVLEFDNPNSIGNYTLGEKIITSMFHSITPRTAGFNTLDLNNMTVPSRFITMILMFIGGSPGSTAGGIKTTTFGMLILYVISVFRGSDDINFSNRRISKEAVSKALAIVFISSFLVVIMTFMMTVFEGNFSLEQIVFETMSAFGTVGLSLGITPYLGVMGKIILTIMMFLGRLGPLTIVIAISKKASQNKKDLLRYPEGKIIVG</sequence>
<feature type="transmembrane region" description="Helical" evidence="10">
    <location>
        <begin position="194"/>
        <end position="219"/>
    </location>
</feature>
<proteinExistence type="predicted"/>
<evidence type="ECO:0000256" key="2">
    <source>
        <dbReference type="ARBA" id="ARBA00022448"/>
    </source>
</evidence>
<evidence type="ECO:0000256" key="3">
    <source>
        <dbReference type="ARBA" id="ARBA00022475"/>
    </source>
</evidence>
<accession>A0ABT6NAY6</accession>
<gene>
    <name evidence="11" type="ORF">QE109_05405</name>
</gene>
<dbReference type="PANTHER" id="PTHR32024">
    <property type="entry name" value="TRK SYSTEM POTASSIUM UPTAKE PROTEIN TRKG-RELATED"/>
    <property type="match status" value="1"/>
</dbReference>
<keyword evidence="6" id="KW-0630">Potassium</keyword>
<keyword evidence="5 10" id="KW-0812">Transmembrane</keyword>
<feature type="transmembrane region" description="Helical" evidence="10">
    <location>
        <begin position="46"/>
        <end position="65"/>
    </location>
</feature>
<feature type="transmembrane region" description="Helical" evidence="10">
    <location>
        <begin position="231"/>
        <end position="250"/>
    </location>
</feature>
<evidence type="ECO:0000256" key="8">
    <source>
        <dbReference type="ARBA" id="ARBA00023065"/>
    </source>
</evidence>
<comment type="caution">
    <text evidence="11">The sequence shown here is derived from an EMBL/GenBank/DDBJ whole genome shotgun (WGS) entry which is preliminary data.</text>
</comment>
<comment type="subcellular location">
    <subcellularLocation>
        <location evidence="1">Cell membrane</location>
        <topology evidence="1">Multi-pass membrane protein</topology>
    </subcellularLocation>
</comment>
<evidence type="ECO:0000256" key="10">
    <source>
        <dbReference type="SAM" id="Phobius"/>
    </source>
</evidence>
<dbReference type="Pfam" id="PF02386">
    <property type="entry name" value="TrkH"/>
    <property type="match status" value="1"/>
</dbReference>
<evidence type="ECO:0000256" key="5">
    <source>
        <dbReference type="ARBA" id="ARBA00022692"/>
    </source>
</evidence>
<feature type="transmembrane region" description="Helical" evidence="10">
    <location>
        <begin position="77"/>
        <end position="101"/>
    </location>
</feature>
<evidence type="ECO:0000313" key="12">
    <source>
        <dbReference type="Proteomes" id="UP001158045"/>
    </source>
</evidence>
<dbReference type="InterPro" id="IPR004772">
    <property type="entry name" value="TrkH"/>
</dbReference>
<keyword evidence="3" id="KW-1003">Cell membrane</keyword>
<keyword evidence="2" id="KW-0813">Transport</keyword>
<feature type="transmembrane region" description="Helical" evidence="10">
    <location>
        <begin position="131"/>
        <end position="152"/>
    </location>
</feature>
<dbReference type="InterPro" id="IPR003445">
    <property type="entry name" value="Cat_transpt"/>
</dbReference>
<dbReference type="Proteomes" id="UP001158045">
    <property type="component" value="Unassembled WGS sequence"/>
</dbReference>
<feature type="transmembrane region" description="Helical" evidence="10">
    <location>
        <begin position="352"/>
        <end position="373"/>
    </location>
</feature>
<keyword evidence="7 10" id="KW-1133">Transmembrane helix</keyword>
<evidence type="ECO:0000256" key="7">
    <source>
        <dbReference type="ARBA" id="ARBA00022989"/>
    </source>
</evidence>
<evidence type="ECO:0000256" key="1">
    <source>
        <dbReference type="ARBA" id="ARBA00004651"/>
    </source>
</evidence>
<evidence type="ECO:0000256" key="4">
    <source>
        <dbReference type="ARBA" id="ARBA00022538"/>
    </source>
</evidence>
<dbReference type="RefSeq" id="WP_281093392.1">
    <property type="nucleotide sequence ID" value="NZ_JARYZI010000003.1"/>
</dbReference>
<keyword evidence="4" id="KW-0633">Potassium transport</keyword>
<reference evidence="11 12" key="1">
    <citation type="submission" date="2023-04" db="EMBL/GenBank/DDBJ databases">
        <title>Fusibacter bizertensis strain WBS, isolated from littoral bottom sediments of the Arctic seas - biochemical and genomic analysis.</title>
        <authorList>
            <person name="Brioukhanov A.L."/>
        </authorList>
    </citation>
    <scope>NUCLEOTIDE SEQUENCE [LARGE SCALE GENOMIC DNA]</scope>
    <source>
        <strain evidence="11 12">WBS</strain>
    </source>
</reference>
<evidence type="ECO:0000256" key="6">
    <source>
        <dbReference type="ARBA" id="ARBA00022958"/>
    </source>
</evidence>
<keyword evidence="8" id="KW-0406">Ion transport</keyword>
<name>A0ABT6NAY6_9FIRM</name>
<evidence type="ECO:0000313" key="11">
    <source>
        <dbReference type="EMBL" id="MDH8677571.1"/>
    </source>
</evidence>
<evidence type="ECO:0000256" key="9">
    <source>
        <dbReference type="ARBA" id="ARBA00023136"/>
    </source>
</evidence>
<dbReference type="PANTHER" id="PTHR32024:SF1">
    <property type="entry name" value="KTR SYSTEM POTASSIUM UPTAKE PROTEIN B"/>
    <property type="match status" value="1"/>
</dbReference>
<feature type="transmembrane region" description="Helical" evidence="10">
    <location>
        <begin position="311"/>
        <end position="331"/>
    </location>
</feature>
<keyword evidence="12" id="KW-1185">Reference proteome</keyword>
<keyword evidence="9 10" id="KW-0472">Membrane</keyword>
<protein>
    <submittedName>
        <fullName evidence="11">TrkH family potassium uptake protein</fullName>
    </submittedName>
</protein>
<organism evidence="11 12">
    <name type="scientific">Fusibacter bizertensis</name>
    <dbReference type="NCBI Taxonomy" id="1488331"/>
    <lineage>
        <taxon>Bacteria</taxon>
        <taxon>Bacillati</taxon>
        <taxon>Bacillota</taxon>
        <taxon>Clostridia</taxon>
        <taxon>Eubacteriales</taxon>
        <taxon>Eubacteriales Family XII. Incertae Sedis</taxon>
        <taxon>Fusibacter</taxon>
    </lineage>
</organism>
<feature type="transmembrane region" description="Helical" evidence="10">
    <location>
        <begin position="14"/>
        <end position="34"/>
    </location>
</feature>
<dbReference type="EMBL" id="JARYZI010000003">
    <property type="protein sequence ID" value="MDH8677571.1"/>
    <property type="molecule type" value="Genomic_DNA"/>
</dbReference>